<dbReference type="GO" id="GO:0000155">
    <property type="term" value="F:phosphorelay sensor kinase activity"/>
    <property type="evidence" value="ECO:0007669"/>
    <property type="project" value="InterPro"/>
</dbReference>
<evidence type="ECO:0000313" key="13">
    <source>
        <dbReference type="Proteomes" id="UP000187404"/>
    </source>
</evidence>
<comment type="subcellular location">
    <subcellularLocation>
        <location evidence="2">Membrane</location>
    </subcellularLocation>
</comment>
<evidence type="ECO:0000256" key="8">
    <source>
        <dbReference type="ARBA" id="ARBA00023136"/>
    </source>
</evidence>
<dbReference type="SMART" id="SM00387">
    <property type="entry name" value="HATPase_c"/>
    <property type="match status" value="1"/>
</dbReference>
<keyword evidence="10" id="KW-0812">Transmembrane</keyword>
<feature type="domain" description="Histidine kinase" evidence="11">
    <location>
        <begin position="238"/>
        <end position="449"/>
    </location>
</feature>
<dbReference type="PANTHER" id="PTHR45453">
    <property type="entry name" value="PHOSPHATE REGULON SENSOR PROTEIN PHOR"/>
    <property type="match status" value="1"/>
</dbReference>
<dbReference type="Pfam" id="PF00512">
    <property type="entry name" value="HisKA"/>
    <property type="match status" value="1"/>
</dbReference>
<dbReference type="SUPFAM" id="SSF55874">
    <property type="entry name" value="ATPase domain of HSP90 chaperone/DNA topoisomerase II/histidine kinase"/>
    <property type="match status" value="1"/>
</dbReference>
<dbReference type="Pfam" id="PF02518">
    <property type="entry name" value="HATPase_c"/>
    <property type="match status" value="1"/>
</dbReference>
<dbReference type="CDD" id="cd00082">
    <property type="entry name" value="HisKA"/>
    <property type="match status" value="1"/>
</dbReference>
<dbReference type="EC" id="2.7.13.3" evidence="3"/>
<keyword evidence="6" id="KW-0418">Kinase</keyword>
<dbReference type="STRING" id="1261640.BHK98_10580"/>
<dbReference type="InterPro" id="IPR036890">
    <property type="entry name" value="HATPase_C_sf"/>
</dbReference>
<comment type="catalytic activity">
    <reaction evidence="1">
        <text>ATP + protein L-histidine = ADP + protein N-phospho-L-histidine.</text>
        <dbReference type="EC" id="2.7.13.3"/>
    </reaction>
</comment>
<evidence type="ECO:0000256" key="2">
    <source>
        <dbReference type="ARBA" id="ARBA00004370"/>
    </source>
</evidence>
<name>A0A1Q9JK09_9FIRM</name>
<dbReference type="FunFam" id="1.10.287.130:FF:000001">
    <property type="entry name" value="Two-component sensor histidine kinase"/>
    <property type="match status" value="1"/>
</dbReference>
<dbReference type="InterPro" id="IPR003594">
    <property type="entry name" value="HATPase_dom"/>
</dbReference>
<keyword evidence="13" id="KW-1185">Reference proteome</keyword>
<evidence type="ECO:0000256" key="5">
    <source>
        <dbReference type="ARBA" id="ARBA00022679"/>
    </source>
</evidence>
<gene>
    <name evidence="12" type="ORF">BHK98_10580</name>
</gene>
<accession>A0A1Q9JK09</accession>
<organism evidence="12 13">
    <name type="scientific">Hornefia porci</name>
    <dbReference type="NCBI Taxonomy" id="2652292"/>
    <lineage>
        <taxon>Bacteria</taxon>
        <taxon>Bacillati</taxon>
        <taxon>Bacillota</taxon>
        <taxon>Clostridia</taxon>
        <taxon>Peptostreptococcales</taxon>
        <taxon>Anaerovoracaceae</taxon>
        <taxon>Hornefia</taxon>
    </lineage>
</organism>
<dbReference type="RefSeq" id="WP_075714138.1">
    <property type="nucleotide sequence ID" value="NZ_MJIE01000001.1"/>
</dbReference>
<dbReference type="AlphaFoldDB" id="A0A1Q9JK09"/>
<evidence type="ECO:0000256" key="6">
    <source>
        <dbReference type="ARBA" id="ARBA00022777"/>
    </source>
</evidence>
<dbReference type="SMART" id="SM00388">
    <property type="entry name" value="HisKA"/>
    <property type="match status" value="1"/>
</dbReference>
<feature type="coiled-coil region" evidence="9">
    <location>
        <begin position="201"/>
        <end position="228"/>
    </location>
</feature>
<reference evidence="12 13" key="1">
    <citation type="journal article" date="2016" name="Appl. Environ. Microbiol.">
        <title>Function and Phylogeny of Bacterial Butyryl Coenzyme A:Acetate Transferases and Their Diversity in the Proximal Colon of Swine.</title>
        <authorList>
            <person name="Trachsel J."/>
            <person name="Bayles D.O."/>
            <person name="Looft T."/>
            <person name="Levine U.Y."/>
            <person name="Allen H.K."/>
        </authorList>
    </citation>
    <scope>NUCLEOTIDE SEQUENCE [LARGE SCALE GENOMIC DNA]</scope>
    <source>
        <strain evidence="12 13">68-3-10</strain>
    </source>
</reference>
<dbReference type="Gene3D" id="3.30.565.10">
    <property type="entry name" value="Histidine kinase-like ATPase, C-terminal domain"/>
    <property type="match status" value="1"/>
</dbReference>
<proteinExistence type="predicted"/>
<dbReference type="PANTHER" id="PTHR45453:SF1">
    <property type="entry name" value="PHOSPHATE REGULON SENSOR PROTEIN PHOR"/>
    <property type="match status" value="1"/>
</dbReference>
<keyword evidence="10" id="KW-1133">Transmembrane helix</keyword>
<protein>
    <recommendedName>
        <fullName evidence="3">histidine kinase</fullName>
        <ecNumber evidence="3">2.7.13.3</ecNumber>
    </recommendedName>
</protein>
<keyword evidence="8 10" id="KW-0472">Membrane</keyword>
<dbReference type="GO" id="GO:0016036">
    <property type="term" value="P:cellular response to phosphate starvation"/>
    <property type="evidence" value="ECO:0007669"/>
    <property type="project" value="TreeGrafter"/>
</dbReference>
<sequence length="449" mass="50738">MRNRIFYGIFSVALLVLVASMVLIFSALYTQYSKEYEKSLQNEAYLVAAAIRHTGSGYFSDLKVDKRYRITYIARSGKVIYDTSVDASKLPNHASRPEVKEAMKTGYGSDTRYSKTLSEKTSYSAVRMEDGRVLRVSITQFTLLTLLLRLMKPILLVLLLTIMTSLLLASRISRRIVKPINEIDLDAPTENMTYPELEPLLVRIEEQNDMLNQRIDKLRGDVDEKTREAEFRKEFTANVSHELKTPLTSISGFAEIMKNGIVRPEDVEKFAGRIYEEAQRLIVLVDDIIKLSQLDENQITAKKERLDLYGVAEEVLYTLNAAAKGMDVKVDLSGKHVHVDGVYQIIEEIVYNLCDNAIKYNKKGGTVRVSTGMAEGRPYICVKDTGIGIPQEDLDRVFERFYRVNKSHSKEIGGTGLGLSIVRHGAAYHNADIRIQSRLGEGTEITVLF</sequence>
<dbReference type="InterPro" id="IPR036097">
    <property type="entry name" value="HisK_dim/P_sf"/>
</dbReference>
<keyword evidence="5" id="KW-0808">Transferase</keyword>
<keyword evidence="9" id="KW-0175">Coiled coil</keyword>
<feature type="transmembrane region" description="Helical" evidence="10">
    <location>
        <begin position="7"/>
        <end position="29"/>
    </location>
</feature>
<evidence type="ECO:0000256" key="9">
    <source>
        <dbReference type="SAM" id="Coils"/>
    </source>
</evidence>
<dbReference type="CDD" id="cd00075">
    <property type="entry name" value="HATPase"/>
    <property type="match status" value="1"/>
</dbReference>
<dbReference type="Gene3D" id="1.10.287.130">
    <property type="match status" value="1"/>
</dbReference>
<keyword evidence="7" id="KW-0902">Two-component regulatory system</keyword>
<evidence type="ECO:0000256" key="7">
    <source>
        <dbReference type="ARBA" id="ARBA00023012"/>
    </source>
</evidence>
<evidence type="ECO:0000256" key="3">
    <source>
        <dbReference type="ARBA" id="ARBA00012438"/>
    </source>
</evidence>
<dbReference type="FunFam" id="3.30.565.10:FF:000006">
    <property type="entry name" value="Sensor histidine kinase WalK"/>
    <property type="match status" value="1"/>
</dbReference>
<dbReference type="PRINTS" id="PR00344">
    <property type="entry name" value="BCTRLSENSOR"/>
</dbReference>
<evidence type="ECO:0000313" key="12">
    <source>
        <dbReference type="EMBL" id="OLR56475.1"/>
    </source>
</evidence>
<dbReference type="EMBL" id="MJIE01000001">
    <property type="protein sequence ID" value="OLR56475.1"/>
    <property type="molecule type" value="Genomic_DNA"/>
</dbReference>
<feature type="transmembrane region" description="Helical" evidence="10">
    <location>
        <begin position="150"/>
        <end position="169"/>
    </location>
</feature>
<dbReference type="GO" id="GO:0005886">
    <property type="term" value="C:plasma membrane"/>
    <property type="evidence" value="ECO:0007669"/>
    <property type="project" value="TreeGrafter"/>
</dbReference>
<dbReference type="InterPro" id="IPR004358">
    <property type="entry name" value="Sig_transdc_His_kin-like_C"/>
</dbReference>
<dbReference type="InterPro" id="IPR003661">
    <property type="entry name" value="HisK_dim/P_dom"/>
</dbReference>
<dbReference type="Proteomes" id="UP000187404">
    <property type="component" value="Unassembled WGS sequence"/>
</dbReference>
<dbReference type="InterPro" id="IPR050351">
    <property type="entry name" value="BphY/WalK/GraS-like"/>
</dbReference>
<evidence type="ECO:0000256" key="1">
    <source>
        <dbReference type="ARBA" id="ARBA00000085"/>
    </source>
</evidence>
<dbReference type="GO" id="GO:0004721">
    <property type="term" value="F:phosphoprotein phosphatase activity"/>
    <property type="evidence" value="ECO:0007669"/>
    <property type="project" value="TreeGrafter"/>
</dbReference>
<dbReference type="InterPro" id="IPR005467">
    <property type="entry name" value="His_kinase_dom"/>
</dbReference>
<dbReference type="SUPFAM" id="SSF47384">
    <property type="entry name" value="Homodimeric domain of signal transducing histidine kinase"/>
    <property type="match status" value="1"/>
</dbReference>
<comment type="caution">
    <text evidence="12">The sequence shown here is derived from an EMBL/GenBank/DDBJ whole genome shotgun (WGS) entry which is preliminary data.</text>
</comment>
<dbReference type="OrthoDB" id="9813151at2"/>
<evidence type="ECO:0000259" key="11">
    <source>
        <dbReference type="PROSITE" id="PS50109"/>
    </source>
</evidence>
<evidence type="ECO:0000256" key="4">
    <source>
        <dbReference type="ARBA" id="ARBA00022553"/>
    </source>
</evidence>
<keyword evidence="4" id="KW-0597">Phosphoprotein</keyword>
<evidence type="ECO:0000256" key="10">
    <source>
        <dbReference type="SAM" id="Phobius"/>
    </source>
</evidence>
<dbReference type="PROSITE" id="PS50109">
    <property type="entry name" value="HIS_KIN"/>
    <property type="match status" value="1"/>
</dbReference>